<dbReference type="AlphaFoldDB" id="A0A2M9C1E0"/>
<dbReference type="CDD" id="cd00761">
    <property type="entry name" value="Glyco_tranf_GTA_type"/>
    <property type="match status" value="1"/>
</dbReference>
<evidence type="ECO:0000313" key="2">
    <source>
        <dbReference type="EMBL" id="PJJ64255.1"/>
    </source>
</evidence>
<keyword evidence="2" id="KW-0808">Transferase</keyword>
<dbReference type="GO" id="GO:0016740">
    <property type="term" value="F:transferase activity"/>
    <property type="evidence" value="ECO:0007669"/>
    <property type="project" value="UniProtKB-KW"/>
</dbReference>
<organism evidence="2 3">
    <name type="scientific">Chryseobacterium geocarposphaerae</name>
    <dbReference type="NCBI Taxonomy" id="1416776"/>
    <lineage>
        <taxon>Bacteria</taxon>
        <taxon>Pseudomonadati</taxon>
        <taxon>Bacteroidota</taxon>
        <taxon>Flavobacteriia</taxon>
        <taxon>Flavobacteriales</taxon>
        <taxon>Weeksellaceae</taxon>
        <taxon>Chryseobacterium group</taxon>
        <taxon>Chryseobacterium</taxon>
    </lineage>
</organism>
<protein>
    <submittedName>
        <fullName evidence="2">Glycosyl transferase family 2</fullName>
    </submittedName>
</protein>
<dbReference type="Pfam" id="PF13712">
    <property type="entry name" value="Glyco_tranf_2_5"/>
    <property type="match status" value="1"/>
</dbReference>
<dbReference type="SUPFAM" id="SSF53448">
    <property type="entry name" value="Nucleotide-diphospho-sugar transferases"/>
    <property type="match status" value="1"/>
</dbReference>
<dbReference type="OrthoDB" id="7851643at2"/>
<name>A0A2M9C1E0_9FLAO</name>
<dbReference type="EMBL" id="PGFD01000002">
    <property type="protein sequence ID" value="PJJ64255.1"/>
    <property type="molecule type" value="Genomic_DNA"/>
</dbReference>
<dbReference type="InterPro" id="IPR029044">
    <property type="entry name" value="Nucleotide-diphossugar_trans"/>
</dbReference>
<keyword evidence="3" id="KW-1185">Reference proteome</keyword>
<feature type="domain" description="Streptomycin biosynthesis protein StrF" evidence="1">
    <location>
        <begin position="29"/>
        <end position="202"/>
    </location>
</feature>
<gene>
    <name evidence="2" type="ORF">CLV73_2613</name>
</gene>
<evidence type="ECO:0000259" key="1">
    <source>
        <dbReference type="Pfam" id="PF13712"/>
    </source>
</evidence>
<proteinExistence type="predicted"/>
<reference evidence="2 3" key="1">
    <citation type="submission" date="2017-11" db="EMBL/GenBank/DDBJ databases">
        <title>Genomic Encyclopedia of Archaeal and Bacterial Type Strains, Phase II (KMG-II): From Individual Species to Whole Genera.</title>
        <authorList>
            <person name="Goeker M."/>
        </authorList>
    </citation>
    <scope>NUCLEOTIDE SEQUENCE [LARGE SCALE GENOMIC DNA]</scope>
    <source>
        <strain evidence="2 3">DSM 27617</strain>
    </source>
</reference>
<dbReference type="InterPro" id="IPR059123">
    <property type="entry name" value="StrF_dom"/>
</dbReference>
<dbReference type="Gene3D" id="3.90.550.10">
    <property type="entry name" value="Spore Coat Polysaccharide Biosynthesis Protein SpsA, Chain A"/>
    <property type="match status" value="1"/>
</dbReference>
<evidence type="ECO:0000313" key="3">
    <source>
        <dbReference type="Proteomes" id="UP000228740"/>
    </source>
</evidence>
<dbReference type="RefSeq" id="WP_100377277.1">
    <property type="nucleotide sequence ID" value="NZ_PGFD01000002.1"/>
</dbReference>
<accession>A0A2M9C1E0</accession>
<comment type="caution">
    <text evidence="2">The sequence shown here is derived from an EMBL/GenBank/DDBJ whole genome shotgun (WGS) entry which is preliminary data.</text>
</comment>
<dbReference type="Proteomes" id="UP000228740">
    <property type="component" value="Unassembled WGS sequence"/>
</dbReference>
<sequence length="287" mass="33671">MISIIVSSYQENDFSRFSKSVHETIGIPDFEIIKVWNPNLMSITEAYNLGAEKSKYEILLFIHEDIVFHTENWGEKLIHHLNNPEVGVIGVAGSSYVPVAPSSWTVSKEYNVVNILQSDKKNPIIEHLQSVHQQMTKVYTIDGVFMAITKKNFNTIKFNEEINGFHGYDLDFSLRTAKTFQNYIVNDILVQHFSKGNRDKKWLDANIKIKEKIGSNFPHQKNSETEKNIFLSFLYQYFIYYPVNSKNIFFTMKFFPFKHLTFQDKVLILKKYFNYIRFSSEINKKTQ</sequence>